<dbReference type="Gene3D" id="1.20.1270.60">
    <property type="entry name" value="Arfaptin homology (AH) domain/BAR domain"/>
    <property type="match status" value="1"/>
</dbReference>
<dbReference type="Gene3D" id="1.10.555.10">
    <property type="entry name" value="Rho GTPase activation protein"/>
    <property type="match status" value="1"/>
</dbReference>
<dbReference type="SMART" id="SM00324">
    <property type="entry name" value="RhoGAP"/>
    <property type="match status" value="1"/>
</dbReference>
<dbReference type="InterPro" id="IPR027267">
    <property type="entry name" value="AH/BAR_dom_sf"/>
</dbReference>
<protein>
    <recommendedName>
        <fullName evidence="1">Rho-GAP domain-containing protein</fullName>
    </recommendedName>
</protein>
<dbReference type="Pfam" id="PF00620">
    <property type="entry name" value="RhoGAP"/>
    <property type="match status" value="1"/>
</dbReference>
<reference evidence="2" key="1">
    <citation type="submission" date="2015-04" db="EMBL/GenBank/DDBJ databases">
        <title>The genome sequence of the plant pathogenic Rhizarian Plasmodiophora brassicae reveals insights in its biotrophic life cycle and the origin of chitin synthesis.</title>
        <authorList>
            <person name="Schwelm A."/>
            <person name="Fogelqvist J."/>
            <person name="Knaust A."/>
            <person name="Julke S."/>
            <person name="Lilja T."/>
            <person name="Dhandapani V."/>
            <person name="Bonilla-Rosso G."/>
            <person name="Karlsson M."/>
            <person name="Shevchenko A."/>
            <person name="Choi S.R."/>
            <person name="Kim H.G."/>
            <person name="Park J.Y."/>
            <person name="Lim Y.P."/>
            <person name="Ludwig-Muller J."/>
            <person name="Dixelius C."/>
        </authorList>
    </citation>
    <scope>NUCLEOTIDE SEQUENCE</scope>
    <source>
        <tissue evidence="2">Potato root galls</tissue>
    </source>
</reference>
<sequence length="737" mass="82414">MSCREQNCNCQKFTALDAQPTQCQCTHSCVRHKVSRVATDTSSTLFQRGNSERHILEHGVNSEGSIASRLSFRNSMGTVRGSMLANSPTLELEQWESEISLKKTSLPSYQLSSLPQPEHVNILPEDSGPTNFAESLPHAFDKVKDQLETGMAEVYRLKQFVMKLCQLQQDFGNEVANLVKSEKKKISAWRKPDFMVTCGGAVMDLFDRVEEMSQMHTWFASEARLSVVEPLQTFEEIAKPILNNILEKEKAITQSMDARRMLMEKKKLECVRLLNVYGHDLGFDDNETSSSDISAGKRPLSSRSGKLLYKIGSRAANVLGKQEEAKSKVAALVQKTCASYADEVSISNNLLHSCTSREVPDCLSEMQSLEEMRINSVRGHLEAFGNLFVPMSRRLQIISEQLSRSNLNIDVSKDIHGFCINTASQYASGSRRLELFEYELSIPLEKINRVIGVSVQQQDRFFKTSLCAIMDRQKEAGLFPNHKLPNIFTVLKAALIRSGGLFTEGIFRISPEASLVVDLAKQMDSGNLNISADLPVHVPAALLKKWMRELSTPIIPEDKFYMKCLNVGKQSTCPAPSELSALLEEMPHINASLFCSVVHTIRQFASNQDQNRMSAMNLCIVLVPSVLRCPENIGPSQMMKNSQYESKFLQYCVSALDLTGKWTYPQNEEDDALQFLSTPSTSSDNKSGHECSDNVNDEPWCVKNGSISDETQCQAQITSLLPSIHTQERKSIDNLST</sequence>
<dbReference type="PANTHER" id="PTHR45876:SF8">
    <property type="entry name" value="FI04035P"/>
    <property type="match status" value="1"/>
</dbReference>
<evidence type="ECO:0000313" key="2">
    <source>
        <dbReference type="EMBL" id="CRZ01937.1"/>
    </source>
</evidence>
<organism evidence="2">
    <name type="scientific">Spongospora subterranea</name>
    <dbReference type="NCBI Taxonomy" id="70186"/>
    <lineage>
        <taxon>Eukaryota</taxon>
        <taxon>Sar</taxon>
        <taxon>Rhizaria</taxon>
        <taxon>Endomyxa</taxon>
        <taxon>Phytomyxea</taxon>
        <taxon>Plasmodiophorida</taxon>
        <taxon>Plasmodiophoridae</taxon>
        <taxon>Spongospora</taxon>
    </lineage>
</organism>
<dbReference type="AlphaFoldDB" id="A0A0H5QJX1"/>
<feature type="domain" description="Rho-GAP" evidence="1">
    <location>
        <begin position="464"/>
        <end position="660"/>
    </location>
</feature>
<dbReference type="GO" id="GO:0005737">
    <property type="term" value="C:cytoplasm"/>
    <property type="evidence" value="ECO:0007669"/>
    <property type="project" value="TreeGrafter"/>
</dbReference>
<dbReference type="GO" id="GO:0007165">
    <property type="term" value="P:signal transduction"/>
    <property type="evidence" value="ECO:0007669"/>
    <property type="project" value="InterPro"/>
</dbReference>
<proteinExistence type="predicted"/>
<dbReference type="SUPFAM" id="SSF103657">
    <property type="entry name" value="BAR/IMD domain-like"/>
    <property type="match status" value="1"/>
</dbReference>
<evidence type="ECO:0000259" key="1">
    <source>
        <dbReference type="PROSITE" id="PS50238"/>
    </source>
</evidence>
<dbReference type="SUPFAM" id="SSF48350">
    <property type="entry name" value="GTPase activation domain, GAP"/>
    <property type="match status" value="1"/>
</dbReference>
<dbReference type="InterPro" id="IPR000198">
    <property type="entry name" value="RhoGAP_dom"/>
</dbReference>
<name>A0A0H5QJX1_9EUKA</name>
<dbReference type="InterPro" id="IPR008936">
    <property type="entry name" value="Rho_GTPase_activation_prot"/>
</dbReference>
<dbReference type="EMBL" id="HACM01001495">
    <property type="protein sequence ID" value="CRZ01937.1"/>
    <property type="molecule type" value="Transcribed_RNA"/>
</dbReference>
<dbReference type="PROSITE" id="PS50238">
    <property type="entry name" value="RHOGAP"/>
    <property type="match status" value="1"/>
</dbReference>
<dbReference type="PANTHER" id="PTHR45876">
    <property type="entry name" value="FI04035P"/>
    <property type="match status" value="1"/>
</dbReference>
<dbReference type="GO" id="GO:0005096">
    <property type="term" value="F:GTPase activator activity"/>
    <property type="evidence" value="ECO:0007669"/>
    <property type="project" value="TreeGrafter"/>
</dbReference>
<accession>A0A0H5QJX1</accession>